<dbReference type="Pfam" id="PF04964">
    <property type="entry name" value="Flp_Fap"/>
    <property type="match status" value="1"/>
</dbReference>
<dbReference type="AlphaFoldDB" id="A0A4P7UA89"/>
<gene>
    <name evidence="3" type="ORF">E2C04_06685</name>
    <name evidence="2" type="ORF">GCM10007231_16790</name>
</gene>
<evidence type="ECO:0000313" key="2">
    <source>
        <dbReference type="EMBL" id="GGD18337.1"/>
    </source>
</evidence>
<evidence type="ECO:0000256" key="1">
    <source>
        <dbReference type="SAM" id="Phobius"/>
    </source>
</evidence>
<sequence>MQFLTYVRHLLAARHSERGASAVEYGLLVAGIAALIVATVFLFGGFMNELLGDSCGTITTWVTKNAEC</sequence>
<keyword evidence="1" id="KW-0472">Membrane</keyword>
<dbReference type="Proteomes" id="UP000297025">
    <property type="component" value="Chromosome"/>
</dbReference>
<dbReference type="RefSeq" id="WP_135832026.1">
    <property type="nucleotide sequence ID" value="NZ_BMCK01000002.1"/>
</dbReference>
<feature type="transmembrane region" description="Helical" evidence="1">
    <location>
        <begin position="21"/>
        <end position="43"/>
    </location>
</feature>
<protein>
    <submittedName>
        <fullName evidence="3">Flp family type IVb pilin</fullName>
    </submittedName>
</protein>
<dbReference type="KEGG" id="ndp:E2C04_06685"/>
<reference evidence="2" key="5">
    <citation type="submission" date="2024-05" db="EMBL/GenBank/DDBJ databases">
        <authorList>
            <person name="Sun Q."/>
            <person name="Sedlacek I."/>
        </authorList>
    </citation>
    <scope>NUCLEOTIDE SEQUENCE</scope>
    <source>
        <strain evidence="2">CCM 7403</strain>
    </source>
</reference>
<reference evidence="3" key="4">
    <citation type="submission" date="2019-03" db="EMBL/GenBank/DDBJ databases">
        <authorList>
            <person name="Huang Y."/>
        </authorList>
    </citation>
    <scope>NUCLEOTIDE SEQUENCE</scope>
    <source>
        <strain evidence="3">JCM 16608</strain>
    </source>
</reference>
<name>A0A4P7UA89_9ACTN</name>
<keyword evidence="1" id="KW-1133">Transmembrane helix</keyword>
<keyword evidence="1" id="KW-0812">Transmembrane</keyword>
<reference evidence="5" key="3">
    <citation type="journal article" date="2019" name="Int. J. Syst. Evol. Microbiol.">
        <title>The Global Catalogue of Microorganisms (GCM) 10K type strain sequencing project: providing services to taxonomists for standard genome sequencing and annotation.</title>
        <authorList>
            <consortium name="The Broad Institute Genomics Platform"/>
            <consortium name="The Broad Institute Genome Sequencing Center for Infectious Disease"/>
            <person name="Wu L."/>
            <person name="Ma J."/>
        </authorList>
    </citation>
    <scope>NUCLEOTIDE SEQUENCE [LARGE SCALE GENOMIC DNA]</scope>
    <source>
        <strain evidence="5">CCM 7403</strain>
    </source>
</reference>
<proteinExistence type="predicted"/>
<accession>A0A4P7UA89</accession>
<dbReference type="InterPro" id="IPR007047">
    <property type="entry name" value="Flp_Fap"/>
</dbReference>
<dbReference type="OrthoDB" id="5121461at2"/>
<evidence type="ECO:0000313" key="4">
    <source>
        <dbReference type="Proteomes" id="UP000297025"/>
    </source>
</evidence>
<dbReference type="EMBL" id="BMCK01000002">
    <property type="protein sequence ID" value="GGD18337.1"/>
    <property type="molecule type" value="Genomic_DNA"/>
</dbReference>
<dbReference type="Proteomes" id="UP000630594">
    <property type="component" value="Unassembled WGS sequence"/>
</dbReference>
<reference evidence="2" key="2">
    <citation type="journal article" date="2014" name="Int. J. Syst. Evol. Microbiol.">
        <title>Complete genome of a new Firmicutes species belonging to the dominant human colonic microbiota ('Ruminococcus bicirculans') reveals two chromosomes and a selective capacity to utilize plant glucans.</title>
        <authorList>
            <consortium name="NISC Comparative Sequencing Program"/>
            <person name="Wegmann U."/>
            <person name="Louis P."/>
            <person name="Goesmann A."/>
            <person name="Henrissat B."/>
            <person name="Duncan S.H."/>
            <person name="Flint H.J."/>
        </authorList>
    </citation>
    <scope>NUCLEOTIDE SEQUENCE</scope>
    <source>
        <strain evidence="2">CCM 7403</strain>
    </source>
</reference>
<reference evidence="3 4" key="1">
    <citation type="journal article" date="2008" name="Int. J. Syst. Evol. Microbiol.">
        <title>Nocardioides daphniae sp. nov., isolated from Daphnia cucullata (Crustacea: Cladocera).</title>
        <authorList>
            <person name="Toth E.M."/>
            <person name="Keki Z."/>
            <person name="Homonnay Z.G."/>
            <person name="Borsodi A.K."/>
            <person name="Marialigeti K."/>
            <person name="Schumann P."/>
        </authorList>
    </citation>
    <scope>NUCLEOTIDE SEQUENCE [LARGE SCALE GENOMIC DNA]</scope>
    <source>
        <strain evidence="3 4">JCM 16608</strain>
    </source>
</reference>
<organism evidence="3 4">
    <name type="scientific">Nocardioides daphniae</name>
    <dbReference type="NCBI Taxonomy" id="402297"/>
    <lineage>
        <taxon>Bacteria</taxon>
        <taxon>Bacillati</taxon>
        <taxon>Actinomycetota</taxon>
        <taxon>Actinomycetes</taxon>
        <taxon>Propionibacteriales</taxon>
        <taxon>Nocardioidaceae</taxon>
        <taxon>Nocardioides</taxon>
    </lineage>
</organism>
<evidence type="ECO:0000313" key="5">
    <source>
        <dbReference type="Proteomes" id="UP000630594"/>
    </source>
</evidence>
<evidence type="ECO:0000313" key="3">
    <source>
        <dbReference type="EMBL" id="QCC76980.1"/>
    </source>
</evidence>
<keyword evidence="5" id="KW-1185">Reference proteome</keyword>
<dbReference type="EMBL" id="CP038462">
    <property type="protein sequence ID" value="QCC76980.1"/>
    <property type="molecule type" value="Genomic_DNA"/>
</dbReference>